<dbReference type="Pfam" id="PF06081">
    <property type="entry name" value="ArAE_1"/>
    <property type="match status" value="1"/>
</dbReference>
<evidence type="ECO:0000313" key="9">
    <source>
        <dbReference type="Proteomes" id="UP000000844"/>
    </source>
</evidence>
<keyword evidence="9" id="KW-1185">Reference proteome</keyword>
<evidence type="ECO:0000313" key="8">
    <source>
        <dbReference type="EMBL" id="ADD44857.1"/>
    </source>
</evidence>
<name>D3QBW8_STANL</name>
<dbReference type="HOGENOM" id="CLU_037626_2_0_11"/>
<keyword evidence="5 7" id="KW-0472">Membrane</keyword>
<dbReference type="OrthoDB" id="4458428at2"/>
<evidence type="ECO:0000256" key="1">
    <source>
        <dbReference type="ARBA" id="ARBA00004651"/>
    </source>
</evidence>
<dbReference type="GO" id="GO:0005886">
    <property type="term" value="C:plasma membrane"/>
    <property type="evidence" value="ECO:0007669"/>
    <property type="project" value="UniProtKB-SubCell"/>
</dbReference>
<feature type="region of interest" description="Disordered" evidence="6">
    <location>
        <begin position="186"/>
        <end position="209"/>
    </location>
</feature>
<dbReference type="RefSeq" id="WP_013020428.1">
    <property type="nucleotide sequence ID" value="NC_013947.1"/>
</dbReference>
<dbReference type="Proteomes" id="UP000000844">
    <property type="component" value="Chromosome"/>
</dbReference>
<evidence type="ECO:0000256" key="4">
    <source>
        <dbReference type="ARBA" id="ARBA00022989"/>
    </source>
</evidence>
<accession>D3QBW8</accession>
<keyword evidence="3 7" id="KW-0812">Transmembrane</keyword>
<keyword evidence="4 7" id="KW-1133">Transmembrane helix</keyword>
<dbReference type="AlphaFoldDB" id="D3QBW8"/>
<organism evidence="8 9">
    <name type="scientific">Stackebrandtia nassauensis (strain DSM 44728 / CIP 108903 / NRRL B-16338 / NBRC 102104 / LLR-40K-21)</name>
    <dbReference type="NCBI Taxonomy" id="446470"/>
    <lineage>
        <taxon>Bacteria</taxon>
        <taxon>Bacillati</taxon>
        <taxon>Actinomycetota</taxon>
        <taxon>Actinomycetes</taxon>
        <taxon>Glycomycetales</taxon>
        <taxon>Glycomycetaceae</taxon>
        <taxon>Stackebrandtia</taxon>
    </lineage>
</organism>
<feature type="transmembrane region" description="Helical" evidence="7">
    <location>
        <begin position="57"/>
        <end position="89"/>
    </location>
</feature>
<feature type="compositionally biased region" description="Polar residues" evidence="6">
    <location>
        <begin position="186"/>
        <end position="195"/>
    </location>
</feature>
<comment type="subcellular location">
    <subcellularLocation>
        <location evidence="1">Cell membrane</location>
        <topology evidence="1">Multi-pass membrane protein</topology>
    </subcellularLocation>
</comment>
<evidence type="ECO:0000256" key="2">
    <source>
        <dbReference type="ARBA" id="ARBA00022475"/>
    </source>
</evidence>
<dbReference type="EMBL" id="CP001778">
    <property type="protein sequence ID" value="ADD44857.1"/>
    <property type="molecule type" value="Genomic_DNA"/>
</dbReference>
<evidence type="ECO:0000256" key="3">
    <source>
        <dbReference type="ARBA" id="ARBA00022692"/>
    </source>
</evidence>
<feature type="transmembrane region" description="Helical" evidence="7">
    <location>
        <begin position="123"/>
        <end position="145"/>
    </location>
</feature>
<evidence type="ECO:0000256" key="6">
    <source>
        <dbReference type="SAM" id="MobiDB-lite"/>
    </source>
</evidence>
<dbReference type="STRING" id="446470.Snas_5223"/>
<protein>
    <submittedName>
        <fullName evidence="8">Membrane protein-like protein</fullName>
    </submittedName>
</protein>
<feature type="compositionally biased region" description="Basic and acidic residues" evidence="6">
    <location>
        <begin position="196"/>
        <end position="205"/>
    </location>
</feature>
<dbReference type="eggNOG" id="COG4129">
    <property type="taxonomic scope" value="Bacteria"/>
</dbReference>
<keyword evidence="2" id="KW-1003">Cell membrane</keyword>
<gene>
    <name evidence="8" type="ordered locus">Snas_5223</name>
</gene>
<reference evidence="8 9" key="1">
    <citation type="journal article" date="2009" name="Stand. Genomic Sci.">
        <title>Complete genome sequence of Stackebrandtia nassauensis type strain (LLR-40K-21).</title>
        <authorList>
            <person name="Munk C."/>
            <person name="Lapidus A."/>
            <person name="Copeland A."/>
            <person name="Jando M."/>
            <person name="Mayilraj S."/>
            <person name="Glavina Del Rio T."/>
            <person name="Nolan M."/>
            <person name="Chen F."/>
            <person name="Lucas S."/>
            <person name="Tice H."/>
            <person name="Cheng J.F."/>
            <person name="Han C."/>
            <person name="Detter J.C."/>
            <person name="Bruce D."/>
            <person name="Goodwin L."/>
            <person name="Chain P."/>
            <person name="Pitluck S."/>
            <person name="Goker M."/>
            <person name="Ovchinikova G."/>
            <person name="Pati A."/>
            <person name="Ivanova N."/>
            <person name="Mavromatis K."/>
            <person name="Chen A."/>
            <person name="Palaniappan K."/>
            <person name="Land M."/>
            <person name="Hauser L."/>
            <person name="Chang Y.J."/>
            <person name="Jeffries C.D."/>
            <person name="Bristow J."/>
            <person name="Eisen J.A."/>
            <person name="Markowitz V."/>
            <person name="Hugenholtz P."/>
            <person name="Kyrpides N.C."/>
            <person name="Klenk H.P."/>
        </authorList>
    </citation>
    <scope>NUCLEOTIDE SEQUENCE [LARGE SCALE GENOMIC DNA]</scope>
    <source>
        <strain evidence="9">DSM 44728 / CIP 108903 / NRRL B-16338 / NBRC 102104 / LLR-40K-21</strain>
    </source>
</reference>
<dbReference type="InterPro" id="IPR010343">
    <property type="entry name" value="ArAE_1"/>
</dbReference>
<evidence type="ECO:0000256" key="7">
    <source>
        <dbReference type="SAM" id="Phobius"/>
    </source>
</evidence>
<dbReference type="KEGG" id="sna:Snas_5223"/>
<proteinExistence type="predicted"/>
<sequence>MTRETLTQIAKMTLAAVAAWAIAEQIHPPQSFIAPYAAVFVISETVYRSLVQIGRQLVVVVLGIVLAFGVAATIQYSGAALAVAVAVGMLIGQWRRLGDDGIWVGTIALLMLTYGTADDPAYLYHRIVESLVGVSVGAVINILVFPPVQLRQAHRVVGQVSDMTIALLTAIGDGLRDGWDHETARSWQHRSQNLQRDARGAEESASRGYESTRFNLRRLTRSPRAATPHSYVAAVSVLSDVNTELRRIADALVTATDPHQPDGCPSGDFNGAFAELLDDLATALERYRHPLGPHDEQAEAGVRHGVRRAAQLRRQIIGDGGDHLGVQGMLVLAANRAFHRLRDENQDG</sequence>
<evidence type="ECO:0000256" key="5">
    <source>
        <dbReference type="ARBA" id="ARBA00023136"/>
    </source>
</evidence>